<dbReference type="Proteomes" id="UP000717624">
    <property type="component" value="Unassembled WGS sequence"/>
</dbReference>
<evidence type="ECO:0000313" key="4">
    <source>
        <dbReference type="Proteomes" id="UP000717624"/>
    </source>
</evidence>
<proteinExistence type="predicted"/>
<reference evidence="3" key="1">
    <citation type="submission" date="2021-01" db="EMBL/GenBank/DDBJ databases">
        <title>Genomic Encyclopedia of Type Strains, Phase IV (KMG-IV): sequencing the most valuable type-strain genomes for metagenomic binning, comparative biology and taxonomic classification.</title>
        <authorList>
            <person name="Goeker M."/>
        </authorList>
    </citation>
    <scope>NUCLEOTIDE SEQUENCE</scope>
    <source>
        <strain evidence="3">DSM 25523</strain>
    </source>
</reference>
<organism evidence="3 4">
    <name type="scientific">Brevibacillus fulvus</name>
    <dbReference type="NCBI Taxonomy" id="1125967"/>
    <lineage>
        <taxon>Bacteria</taxon>
        <taxon>Bacillati</taxon>
        <taxon>Bacillota</taxon>
        <taxon>Bacilli</taxon>
        <taxon>Bacillales</taxon>
        <taxon>Paenibacillaceae</taxon>
        <taxon>Brevibacillus</taxon>
    </lineage>
</organism>
<feature type="compositionally biased region" description="Gly residues" evidence="1">
    <location>
        <begin position="224"/>
        <end position="234"/>
    </location>
</feature>
<evidence type="ECO:0000256" key="1">
    <source>
        <dbReference type="SAM" id="MobiDB-lite"/>
    </source>
</evidence>
<evidence type="ECO:0000259" key="2">
    <source>
        <dbReference type="Pfam" id="PF09851"/>
    </source>
</evidence>
<gene>
    <name evidence="3" type="ORF">JOD01_002794</name>
</gene>
<dbReference type="EMBL" id="JAFBEB010000010">
    <property type="protein sequence ID" value="MBM7591167.1"/>
    <property type="molecule type" value="Genomic_DNA"/>
</dbReference>
<accession>A0A939BSW4</accession>
<evidence type="ECO:0000313" key="3">
    <source>
        <dbReference type="EMBL" id="MBM7591167.1"/>
    </source>
</evidence>
<protein>
    <submittedName>
        <fullName evidence="3">Polyhydroxyalkanoate synthesis regulator phasin</fullName>
    </submittedName>
</protein>
<feature type="region of interest" description="Disordered" evidence="1">
    <location>
        <begin position="192"/>
        <end position="258"/>
    </location>
</feature>
<keyword evidence="4" id="KW-1185">Reference proteome</keyword>
<sequence length="258" mass="27652">MNELKKLQAAYKAGKLTKEQYTAKVKELLEDGEISQEEHDQAQEFDPAGDDDKAIYSQADVDRIVARKATSMVRKALKEAGVEIDADNKTLLSKVAELVKAGEGKNPGELEKEVAQLRKQVAKLPDLEAANKRLTVEAAVLKVANKYNPVNPAQVVRALNADYADLLEYDDESGALKEQSVVKAIKRIAEAEPNLFNKAPGEGNGEGDGDGGEGGQKSSFQGKPPGGTGEGGSKPGDKNQAKVNAALELMGIRKPEQK</sequence>
<dbReference type="RefSeq" id="WP_204518903.1">
    <property type="nucleotide sequence ID" value="NZ_BAABIN010000012.1"/>
</dbReference>
<dbReference type="InterPro" id="IPR018649">
    <property type="entry name" value="SHOCT"/>
</dbReference>
<dbReference type="AlphaFoldDB" id="A0A939BSW4"/>
<name>A0A939BSW4_9BACL</name>
<dbReference type="Pfam" id="PF09851">
    <property type="entry name" value="SHOCT"/>
    <property type="match status" value="1"/>
</dbReference>
<feature type="domain" description="SHOCT" evidence="2">
    <location>
        <begin position="3"/>
        <end position="29"/>
    </location>
</feature>
<comment type="caution">
    <text evidence="3">The sequence shown here is derived from an EMBL/GenBank/DDBJ whole genome shotgun (WGS) entry which is preliminary data.</text>
</comment>